<evidence type="ECO:0000256" key="3">
    <source>
        <dbReference type="ARBA" id="ARBA00022692"/>
    </source>
</evidence>
<evidence type="ECO:0000256" key="2">
    <source>
        <dbReference type="ARBA" id="ARBA00022475"/>
    </source>
</evidence>
<dbReference type="PANTHER" id="PTHR30250:SF26">
    <property type="entry name" value="PSMA PROTEIN"/>
    <property type="match status" value="1"/>
</dbReference>
<evidence type="ECO:0000256" key="5">
    <source>
        <dbReference type="ARBA" id="ARBA00023136"/>
    </source>
</evidence>
<proteinExistence type="predicted"/>
<protein>
    <submittedName>
        <fullName evidence="7">Lipopolysaccharide biosynthesis protein</fullName>
    </submittedName>
</protein>
<keyword evidence="5 6" id="KW-0472">Membrane</keyword>
<dbReference type="InterPro" id="IPR050833">
    <property type="entry name" value="Poly_Biosynth_Transport"/>
</dbReference>
<evidence type="ECO:0000313" key="7">
    <source>
        <dbReference type="EMBL" id="HJC24900.1"/>
    </source>
</evidence>
<feature type="transmembrane region" description="Helical" evidence="6">
    <location>
        <begin position="344"/>
        <end position="360"/>
    </location>
</feature>
<feature type="transmembrane region" description="Helical" evidence="6">
    <location>
        <begin position="404"/>
        <end position="426"/>
    </location>
</feature>
<feature type="transmembrane region" description="Helical" evidence="6">
    <location>
        <begin position="380"/>
        <end position="397"/>
    </location>
</feature>
<keyword evidence="2" id="KW-1003">Cell membrane</keyword>
<feature type="transmembrane region" description="Helical" evidence="6">
    <location>
        <begin position="54"/>
        <end position="73"/>
    </location>
</feature>
<comment type="subcellular location">
    <subcellularLocation>
        <location evidence="1">Cell membrane</location>
        <topology evidence="1">Multi-pass membrane protein</topology>
    </subcellularLocation>
</comment>
<reference evidence="7" key="1">
    <citation type="journal article" date="2021" name="PeerJ">
        <title>Extensive microbial diversity within the chicken gut microbiome revealed by metagenomics and culture.</title>
        <authorList>
            <person name="Gilroy R."/>
            <person name="Ravi A."/>
            <person name="Getino M."/>
            <person name="Pursley I."/>
            <person name="Horton D.L."/>
            <person name="Alikhan N.F."/>
            <person name="Baker D."/>
            <person name="Gharbi K."/>
            <person name="Hall N."/>
            <person name="Watson M."/>
            <person name="Adriaenssens E.M."/>
            <person name="Foster-Nyarko E."/>
            <person name="Jarju S."/>
            <person name="Secka A."/>
            <person name="Antonio M."/>
            <person name="Oren A."/>
            <person name="Chaudhuri R.R."/>
            <person name="La Ragione R."/>
            <person name="Hildebrand F."/>
            <person name="Pallen M.J."/>
        </authorList>
    </citation>
    <scope>NUCLEOTIDE SEQUENCE</scope>
    <source>
        <strain evidence="7">USAMLcec2-132</strain>
    </source>
</reference>
<sequence>MSGNKYSRAMGSIFANGAAFAVSYGISLLLTPYLTEHMGTEACGFVTLAKQLAQYAAIITMTLDSFAARHITIEYYRGCLKKANVFFSSVFFGDLLLASAILAVVTGCVFFLEQLLNIPEAMAWDIKLLFLFVFVNFWITTAFTVFGTSLYIKNRLDIAGLFKGLSYLTEGLVLCIAYALFPTRVFFVGVGIAAAGVVVACSNIRLCRKYTPELSPKRKDFSGSAVKRLVMDGIWNSVNSLGDLLNSGLDLIVCNRMLSAVAMGQMAIAKTVYTIFISLLCVVEQAFQPMLLKSYARNDRESLVEELFFAMKVSGMLSNVGFAGFAALGMAYYRLWIPNQEIELIYWLTVISLLTIIPGGPMKPLYYIYTLTVKKRIPCFITIAGGVLNVAGMYVLIRFTGMGIYAVVWTTAAVMMAINLISNPLYMAHVLHLPWHTFYPGIIRNLLACSALTILFQAFARLYMPDNWLCLILCILLYAAAGCALHLAVVFGRRDWNRIKGLIKRRGARQND</sequence>
<evidence type="ECO:0000256" key="6">
    <source>
        <dbReference type="SAM" id="Phobius"/>
    </source>
</evidence>
<feature type="transmembrane region" description="Helical" evidence="6">
    <location>
        <begin position="187"/>
        <end position="207"/>
    </location>
</feature>
<keyword evidence="3 6" id="KW-0812">Transmembrane</keyword>
<dbReference type="Proteomes" id="UP000823891">
    <property type="component" value="Unassembled WGS sequence"/>
</dbReference>
<feature type="transmembrane region" description="Helical" evidence="6">
    <location>
        <begin position="164"/>
        <end position="181"/>
    </location>
</feature>
<comment type="caution">
    <text evidence="7">The sequence shown here is derived from an EMBL/GenBank/DDBJ whole genome shotgun (WGS) entry which is preliminary data.</text>
</comment>
<feature type="transmembrane region" description="Helical" evidence="6">
    <location>
        <begin position="128"/>
        <end position="152"/>
    </location>
</feature>
<evidence type="ECO:0000256" key="1">
    <source>
        <dbReference type="ARBA" id="ARBA00004651"/>
    </source>
</evidence>
<accession>A0A9D2SRN6</accession>
<organism evidence="7 8">
    <name type="scientific">Candidatus Eisenbergiella merdavium</name>
    <dbReference type="NCBI Taxonomy" id="2838551"/>
    <lineage>
        <taxon>Bacteria</taxon>
        <taxon>Bacillati</taxon>
        <taxon>Bacillota</taxon>
        <taxon>Clostridia</taxon>
        <taxon>Lachnospirales</taxon>
        <taxon>Lachnospiraceae</taxon>
        <taxon>Eisenbergiella</taxon>
    </lineage>
</organism>
<gene>
    <name evidence="7" type="ORF">H9761_14550</name>
</gene>
<feature type="transmembrane region" description="Helical" evidence="6">
    <location>
        <begin position="267"/>
        <end position="287"/>
    </location>
</feature>
<feature type="transmembrane region" description="Helical" evidence="6">
    <location>
        <begin position="12"/>
        <end position="34"/>
    </location>
</feature>
<dbReference type="GO" id="GO:0005886">
    <property type="term" value="C:plasma membrane"/>
    <property type="evidence" value="ECO:0007669"/>
    <property type="project" value="UniProtKB-SubCell"/>
</dbReference>
<feature type="transmembrane region" description="Helical" evidence="6">
    <location>
        <begin position="438"/>
        <end position="456"/>
    </location>
</feature>
<feature type="transmembrane region" description="Helical" evidence="6">
    <location>
        <begin position="468"/>
        <end position="491"/>
    </location>
</feature>
<evidence type="ECO:0000256" key="4">
    <source>
        <dbReference type="ARBA" id="ARBA00022989"/>
    </source>
</evidence>
<feature type="transmembrane region" description="Helical" evidence="6">
    <location>
        <begin position="85"/>
        <end position="112"/>
    </location>
</feature>
<dbReference type="PANTHER" id="PTHR30250">
    <property type="entry name" value="PST FAMILY PREDICTED COLANIC ACID TRANSPORTER"/>
    <property type="match status" value="1"/>
</dbReference>
<evidence type="ECO:0000313" key="8">
    <source>
        <dbReference type="Proteomes" id="UP000823891"/>
    </source>
</evidence>
<feature type="transmembrane region" description="Helical" evidence="6">
    <location>
        <begin position="307"/>
        <end position="332"/>
    </location>
</feature>
<dbReference type="AlphaFoldDB" id="A0A9D2SRN6"/>
<dbReference type="EMBL" id="DWWS01000050">
    <property type="protein sequence ID" value="HJC24900.1"/>
    <property type="molecule type" value="Genomic_DNA"/>
</dbReference>
<name>A0A9D2SRN6_9FIRM</name>
<keyword evidence="4 6" id="KW-1133">Transmembrane helix</keyword>
<reference evidence="7" key="2">
    <citation type="submission" date="2021-04" db="EMBL/GenBank/DDBJ databases">
        <authorList>
            <person name="Gilroy R."/>
        </authorList>
    </citation>
    <scope>NUCLEOTIDE SEQUENCE</scope>
    <source>
        <strain evidence="7">USAMLcec2-132</strain>
    </source>
</reference>